<evidence type="ECO:0000313" key="10">
    <source>
        <dbReference type="Proteomes" id="UP000472260"/>
    </source>
</evidence>
<feature type="domain" description="Ig-like" evidence="8">
    <location>
        <begin position="17"/>
        <end position="124"/>
    </location>
</feature>
<evidence type="ECO:0000259" key="8">
    <source>
        <dbReference type="PROSITE" id="PS50835"/>
    </source>
</evidence>
<accession>A0A671N7T7</accession>
<reference evidence="9" key="1">
    <citation type="submission" date="2025-08" db="UniProtKB">
        <authorList>
            <consortium name="Ensembl"/>
        </authorList>
    </citation>
    <scope>IDENTIFICATION</scope>
</reference>
<evidence type="ECO:0000256" key="5">
    <source>
        <dbReference type="ARBA" id="ARBA00023170"/>
    </source>
</evidence>
<name>A0A671N7T7_9TELE</name>
<evidence type="ECO:0000256" key="6">
    <source>
        <dbReference type="ARBA" id="ARBA00023319"/>
    </source>
</evidence>
<dbReference type="InterPro" id="IPR036179">
    <property type="entry name" value="Ig-like_dom_sf"/>
</dbReference>
<feature type="signal peptide" evidence="7">
    <location>
        <begin position="1"/>
        <end position="17"/>
    </location>
</feature>
<dbReference type="SMART" id="SM00406">
    <property type="entry name" value="IGv"/>
    <property type="match status" value="1"/>
</dbReference>
<reference evidence="9" key="2">
    <citation type="submission" date="2025-09" db="UniProtKB">
        <authorList>
            <consortium name="Ensembl"/>
        </authorList>
    </citation>
    <scope>IDENTIFICATION</scope>
</reference>
<proteinExistence type="predicted"/>
<keyword evidence="2" id="KW-0812">Transmembrane</keyword>
<dbReference type="AlphaFoldDB" id="A0A671N7T7"/>
<dbReference type="InterPro" id="IPR007110">
    <property type="entry name" value="Ig-like_dom"/>
</dbReference>
<dbReference type="PROSITE" id="PS50835">
    <property type="entry name" value="IG_LIKE"/>
    <property type="match status" value="1"/>
</dbReference>
<dbReference type="CDD" id="cd00099">
    <property type="entry name" value="IgV"/>
    <property type="match status" value="1"/>
</dbReference>
<keyword evidence="7" id="KW-0732">Signal</keyword>
<evidence type="ECO:0000256" key="4">
    <source>
        <dbReference type="ARBA" id="ARBA00023136"/>
    </source>
</evidence>
<dbReference type="InterPro" id="IPR013106">
    <property type="entry name" value="Ig_V-set"/>
</dbReference>
<dbReference type="InterPro" id="IPR013783">
    <property type="entry name" value="Ig-like_fold"/>
</dbReference>
<dbReference type="Ensembl" id="ENSSANT00000041522.1">
    <property type="protein sequence ID" value="ENSSANP00000039026.1"/>
    <property type="gene ID" value="ENSSANG00000019863.1"/>
</dbReference>
<protein>
    <recommendedName>
        <fullName evidence="8">Ig-like domain-containing protein</fullName>
    </recommendedName>
</protein>
<keyword evidence="5" id="KW-0675">Receptor</keyword>
<dbReference type="Proteomes" id="UP000472260">
    <property type="component" value="Unassembled WGS sequence"/>
</dbReference>
<comment type="subcellular location">
    <subcellularLocation>
        <location evidence="1">Membrane</location>
    </subcellularLocation>
</comment>
<dbReference type="SMART" id="SM00409">
    <property type="entry name" value="IG"/>
    <property type="match status" value="1"/>
</dbReference>
<keyword evidence="10" id="KW-1185">Reference proteome</keyword>
<evidence type="ECO:0000313" key="9">
    <source>
        <dbReference type="Ensembl" id="ENSSANP00000039026.1"/>
    </source>
</evidence>
<feature type="chain" id="PRO_5025387434" description="Ig-like domain-containing protein" evidence="7">
    <location>
        <begin position="18"/>
        <end position="125"/>
    </location>
</feature>
<dbReference type="GO" id="GO:0016020">
    <property type="term" value="C:membrane"/>
    <property type="evidence" value="ECO:0007669"/>
    <property type="project" value="UniProtKB-SubCell"/>
</dbReference>
<dbReference type="Gene3D" id="2.60.40.10">
    <property type="entry name" value="Immunoglobulins"/>
    <property type="match status" value="1"/>
</dbReference>
<keyword evidence="6" id="KW-0393">Immunoglobulin domain</keyword>
<evidence type="ECO:0000256" key="3">
    <source>
        <dbReference type="ARBA" id="ARBA00022989"/>
    </source>
</evidence>
<dbReference type="InterPro" id="IPR003599">
    <property type="entry name" value="Ig_sub"/>
</dbReference>
<dbReference type="Pfam" id="PF07686">
    <property type="entry name" value="V-set"/>
    <property type="match status" value="1"/>
</dbReference>
<evidence type="ECO:0000256" key="7">
    <source>
        <dbReference type="SAM" id="SignalP"/>
    </source>
</evidence>
<evidence type="ECO:0000256" key="1">
    <source>
        <dbReference type="ARBA" id="ARBA00004370"/>
    </source>
</evidence>
<dbReference type="PANTHER" id="PTHR19256:SF65">
    <property type="entry name" value="T CELL RECEPTOR GAMMA CONSTANT 1-RELATED"/>
    <property type="match status" value="1"/>
</dbReference>
<dbReference type="SUPFAM" id="SSF48726">
    <property type="entry name" value="Immunoglobulin"/>
    <property type="match status" value="1"/>
</dbReference>
<keyword evidence="4" id="KW-0472">Membrane</keyword>
<dbReference type="PANTHER" id="PTHR19256">
    <property type="entry name" value="T-CELL RECEPTOR GAMMA CHAIN"/>
    <property type="match status" value="1"/>
</dbReference>
<keyword evidence="3" id="KW-1133">Transmembrane helix</keyword>
<dbReference type="InterPro" id="IPR051117">
    <property type="entry name" value="TRG_var/const_region"/>
</dbReference>
<organism evidence="9 10">
    <name type="scientific">Sinocyclocheilus anshuiensis</name>
    <dbReference type="NCBI Taxonomy" id="1608454"/>
    <lineage>
        <taxon>Eukaryota</taxon>
        <taxon>Metazoa</taxon>
        <taxon>Chordata</taxon>
        <taxon>Craniata</taxon>
        <taxon>Vertebrata</taxon>
        <taxon>Euteleostomi</taxon>
        <taxon>Actinopterygii</taxon>
        <taxon>Neopterygii</taxon>
        <taxon>Teleostei</taxon>
        <taxon>Ostariophysi</taxon>
        <taxon>Cypriniformes</taxon>
        <taxon>Cyprinidae</taxon>
        <taxon>Cyprininae</taxon>
        <taxon>Sinocyclocheilus</taxon>
    </lineage>
</organism>
<evidence type="ECO:0000256" key="2">
    <source>
        <dbReference type="ARBA" id="ARBA00022692"/>
    </source>
</evidence>
<sequence length="125" mass="13695">MLIKLCLLITACTCVSGAVVVTQNPPVLTLSKGQMATLDCNLATITNSAARWYKQIHGGVPQFVLYFHHSNTSPTYGSGYSSPKFNSNHKTKSDYSLIISNVDVDDSAVYYCKTWDSSVSEYVSQ</sequence>